<dbReference type="SUPFAM" id="SSF63418">
    <property type="entry name" value="MurE/MurF N-terminal domain"/>
    <property type="match status" value="1"/>
</dbReference>
<evidence type="ECO:0000256" key="8">
    <source>
        <dbReference type="ARBA" id="ARBA00023306"/>
    </source>
</evidence>
<evidence type="ECO:0000313" key="15">
    <source>
        <dbReference type="EMBL" id="MBP2418395.1"/>
    </source>
</evidence>
<evidence type="ECO:0000256" key="2">
    <source>
        <dbReference type="ARBA" id="ARBA00022598"/>
    </source>
</evidence>
<sequence>MGRPHRDRREPAVIGLRVGEVAAVVGADLTAGDPDAVVTSVVADSRAVGPGALFVALAGSRVDGHDLVVGCWEAGAVAALTARDVPPAPCLPVPDQVTALGRVARRVVDRAVEGGLQVVGITGSQGKTSTKDLLAQVLEAVGPTVAPVGNLNNELGVPLTACRLEPTTRFLVAELGARGIGHIAYLCSITPPHVGVVLNVGQAHVGEFGGQDAITVAKGELVEALPASGVAVLNAEDPRVWGMRSRTAAPVLAFAGSGGPPPPEGPALWAEDLRADRLGRHAFRLHARDAAGTTQVADVALRTTGRHQVPNAVAAAAAAVALGLPLDVVAAALSAAGPRSRWRMELHERADGVVVVNDSYNANPDSMRAAVGTLAELGRSSGGRTVAVLGDMLELGATAEREHADLGRDVAAAGVDRLLALGEHAATLAAGARDAGLPAAAATPVPSKEEALALLRAELRPGDVVLVKASRGLALDTVAEALVAPDAVPGRPDDPSAASEEPA</sequence>
<accession>A0ABS4ZCC2</accession>
<dbReference type="PANTHER" id="PTHR43024">
    <property type="entry name" value="UDP-N-ACETYLMURAMOYL-TRIPEPTIDE--D-ALANYL-D-ALANINE LIGASE"/>
    <property type="match status" value="1"/>
</dbReference>
<dbReference type="Pfam" id="PF08245">
    <property type="entry name" value="Mur_ligase_M"/>
    <property type="match status" value="1"/>
</dbReference>
<organism evidence="15 16">
    <name type="scientific">Microlunatus capsulatus</name>
    <dbReference type="NCBI Taxonomy" id="99117"/>
    <lineage>
        <taxon>Bacteria</taxon>
        <taxon>Bacillati</taxon>
        <taxon>Actinomycetota</taxon>
        <taxon>Actinomycetes</taxon>
        <taxon>Propionibacteriales</taxon>
        <taxon>Propionibacteriaceae</taxon>
        <taxon>Microlunatus</taxon>
    </lineage>
</organism>
<evidence type="ECO:0000256" key="6">
    <source>
        <dbReference type="ARBA" id="ARBA00022960"/>
    </source>
</evidence>
<dbReference type="InterPro" id="IPR000713">
    <property type="entry name" value="Mur_ligase_N"/>
</dbReference>
<evidence type="ECO:0000259" key="14">
    <source>
        <dbReference type="Pfam" id="PF08245"/>
    </source>
</evidence>
<comment type="subcellular location">
    <subcellularLocation>
        <location evidence="10 11">Cytoplasm</location>
    </subcellularLocation>
</comment>
<keyword evidence="8 10" id="KW-0131">Cell cycle</keyword>
<feature type="domain" description="Mur ligase central" evidence="14">
    <location>
        <begin position="121"/>
        <end position="319"/>
    </location>
</feature>
<evidence type="ECO:0000256" key="7">
    <source>
        <dbReference type="ARBA" id="ARBA00022984"/>
    </source>
</evidence>
<dbReference type="Gene3D" id="3.40.1190.10">
    <property type="entry name" value="Mur-like, catalytic domain"/>
    <property type="match status" value="1"/>
</dbReference>
<dbReference type="Gene3D" id="3.90.190.20">
    <property type="entry name" value="Mur ligase, C-terminal domain"/>
    <property type="match status" value="1"/>
</dbReference>
<keyword evidence="16" id="KW-1185">Reference proteome</keyword>
<evidence type="ECO:0000256" key="1">
    <source>
        <dbReference type="ARBA" id="ARBA00022490"/>
    </source>
</evidence>
<dbReference type="InterPro" id="IPR036615">
    <property type="entry name" value="Mur_ligase_C_dom_sf"/>
</dbReference>
<comment type="similarity">
    <text evidence="10">Belongs to the MurCDEF family. MurF subfamily.</text>
</comment>
<dbReference type="InterPro" id="IPR035911">
    <property type="entry name" value="MurE/MurF_N"/>
</dbReference>
<feature type="binding site" evidence="10">
    <location>
        <begin position="123"/>
        <end position="129"/>
    </location>
    <ligand>
        <name>ATP</name>
        <dbReference type="ChEBI" id="CHEBI:30616"/>
    </ligand>
</feature>
<evidence type="ECO:0000256" key="11">
    <source>
        <dbReference type="RuleBase" id="RU004136"/>
    </source>
</evidence>
<dbReference type="InterPro" id="IPR005863">
    <property type="entry name" value="UDP-N-AcMur_synth"/>
</dbReference>
<dbReference type="Gene3D" id="3.40.1390.10">
    <property type="entry name" value="MurE/MurF, N-terminal domain"/>
    <property type="match status" value="1"/>
</dbReference>
<dbReference type="Proteomes" id="UP000758168">
    <property type="component" value="Unassembled WGS sequence"/>
</dbReference>
<gene>
    <name evidence="10" type="primary">murF</name>
    <name evidence="15" type="ORF">JOF54_003317</name>
</gene>
<dbReference type="SUPFAM" id="SSF53623">
    <property type="entry name" value="MurD-like peptide ligases, catalytic domain"/>
    <property type="match status" value="1"/>
</dbReference>
<keyword evidence="1 10" id="KW-0963">Cytoplasm</keyword>
<dbReference type="PANTHER" id="PTHR43024:SF1">
    <property type="entry name" value="UDP-N-ACETYLMURAMOYL-TRIPEPTIDE--D-ALANYL-D-ALANINE LIGASE"/>
    <property type="match status" value="1"/>
</dbReference>
<dbReference type="GO" id="GO:0047480">
    <property type="term" value="F:UDP-N-acetylmuramoyl-tripeptide-D-alanyl-D-alanine ligase activity"/>
    <property type="evidence" value="ECO:0007669"/>
    <property type="project" value="UniProtKB-EC"/>
</dbReference>
<evidence type="ECO:0000256" key="10">
    <source>
        <dbReference type="HAMAP-Rule" id="MF_02019"/>
    </source>
</evidence>
<evidence type="ECO:0000256" key="9">
    <source>
        <dbReference type="ARBA" id="ARBA00023316"/>
    </source>
</evidence>
<name>A0ABS4ZCC2_9ACTN</name>
<comment type="caution">
    <text evidence="15">The sequence shown here is derived from an EMBL/GenBank/DDBJ whole genome shotgun (WGS) entry which is preliminary data.</text>
</comment>
<dbReference type="Pfam" id="PF02875">
    <property type="entry name" value="Mur_ligase_C"/>
    <property type="match status" value="1"/>
</dbReference>
<dbReference type="Pfam" id="PF01225">
    <property type="entry name" value="Mur_ligase"/>
    <property type="match status" value="1"/>
</dbReference>
<dbReference type="InterPro" id="IPR013221">
    <property type="entry name" value="Mur_ligase_cen"/>
</dbReference>
<dbReference type="InterPro" id="IPR036565">
    <property type="entry name" value="Mur-like_cat_sf"/>
</dbReference>
<feature type="domain" description="Mur ligase C-terminal" evidence="13">
    <location>
        <begin position="343"/>
        <end position="471"/>
    </location>
</feature>
<keyword evidence="4 10" id="KW-0547">Nucleotide-binding</keyword>
<evidence type="ECO:0000256" key="5">
    <source>
        <dbReference type="ARBA" id="ARBA00022840"/>
    </source>
</evidence>
<reference evidence="15 16" key="1">
    <citation type="submission" date="2021-03" db="EMBL/GenBank/DDBJ databases">
        <title>Sequencing the genomes of 1000 actinobacteria strains.</title>
        <authorList>
            <person name="Klenk H.-P."/>
        </authorList>
    </citation>
    <scope>NUCLEOTIDE SEQUENCE [LARGE SCALE GENOMIC DNA]</scope>
    <source>
        <strain evidence="15 16">DSM 12936</strain>
    </source>
</reference>
<evidence type="ECO:0000313" key="16">
    <source>
        <dbReference type="Proteomes" id="UP000758168"/>
    </source>
</evidence>
<keyword evidence="6 10" id="KW-0133">Cell shape</keyword>
<evidence type="ECO:0000259" key="12">
    <source>
        <dbReference type="Pfam" id="PF01225"/>
    </source>
</evidence>
<keyword evidence="3 10" id="KW-0132">Cell division</keyword>
<keyword evidence="9 10" id="KW-0961">Cell wall biogenesis/degradation</keyword>
<feature type="domain" description="Mur ligase N-terminal catalytic" evidence="12">
    <location>
        <begin position="38"/>
        <end position="84"/>
    </location>
</feature>
<comment type="function">
    <text evidence="10 11">Involved in cell wall formation. Catalyzes the final step in the synthesis of UDP-N-acetylmuramoyl-pentapeptide, the precursor of murein.</text>
</comment>
<keyword evidence="7 10" id="KW-0573">Peptidoglycan synthesis</keyword>
<keyword evidence="2 10" id="KW-0436">Ligase</keyword>
<comment type="catalytic activity">
    <reaction evidence="10 11">
        <text>D-alanyl-D-alanine + UDP-N-acetyl-alpha-D-muramoyl-L-alanyl-gamma-D-glutamyl-meso-2,6-diaminopimelate + ATP = UDP-N-acetyl-alpha-D-muramoyl-L-alanyl-gamma-D-glutamyl-meso-2,6-diaminopimeloyl-D-alanyl-D-alanine + ADP + phosphate + H(+)</text>
        <dbReference type="Rhea" id="RHEA:28374"/>
        <dbReference type="ChEBI" id="CHEBI:15378"/>
        <dbReference type="ChEBI" id="CHEBI:30616"/>
        <dbReference type="ChEBI" id="CHEBI:43474"/>
        <dbReference type="ChEBI" id="CHEBI:57822"/>
        <dbReference type="ChEBI" id="CHEBI:61386"/>
        <dbReference type="ChEBI" id="CHEBI:83905"/>
        <dbReference type="ChEBI" id="CHEBI:456216"/>
        <dbReference type="EC" id="6.3.2.10"/>
    </reaction>
</comment>
<dbReference type="InterPro" id="IPR051046">
    <property type="entry name" value="MurCDEF_CellWall_CoF430Synth"/>
</dbReference>
<dbReference type="SUPFAM" id="SSF53244">
    <property type="entry name" value="MurD-like peptide ligases, peptide-binding domain"/>
    <property type="match status" value="1"/>
</dbReference>
<protein>
    <recommendedName>
        <fullName evidence="10 11">UDP-N-acetylmuramoyl-tripeptide--D-alanyl-D-alanine ligase</fullName>
        <ecNumber evidence="10 11">6.3.2.10</ecNumber>
    </recommendedName>
    <alternativeName>
        <fullName evidence="10">D-alanyl-D-alanine-adding enzyme</fullName>
    </alternativeName>
</protein>
<evidence type="ECO:0000256" key="4">
    <source>
        <dbReference type="ARBA" id="ARBA00022741"/>
    </source>
</evidence>
<comment type="pathway">
    <text evidence="10 11">Cell wall biogenesis; peptidoglycan biosynthesis.</text>
</comment>
<dbReference type="EC" id="6.3.2.10" evidence="10 11"/>
<dbReference type="InterPro" id="IPR004101">
    <property type="entry name" value="Mur_ligase_C"/>
</dbReference>
<dbReference type="HAMAP" id="MF_02019">
    <property type="entry name" value="MurF"/>
    <property type="match status" value="1"/>
</dbReference>
<proteinExistence type="inferred from homology"/>
<evidence type="ECO:0000256" key="3">
    <source>
        <dbReference type="ARBA" id="ARBA00022618"/>
    </source>
</evidence>
<evidence type="ECO:0000259" key="13">
    <source>
        <dbReference type="Pfam" id="PF02875"/>
    </source>
</evidence>
<keyword evidence="5 10" id="KW-0067">ATP-binding</keyword>
<dbReference type="EMBL" id="JAGIOB010000001">
    <property type="protein sequence ID" value="MBP2418395.1"/>
    <property type="molecule type" value="Genomic_DNA"/>
</dbReference>
<dbReference type="NCBIfam" id="TIGR01143">
    <property type="entry name" value="murF"/>
    <property type="match status" value="1"/>
</dbReference>
<dbReference type="RefSeq" id="WP_307804294.1">
    <property type="nucleotide sequence ID" value="NZ_BAAAMH010000002.1"/>
</dbReference>